<organism evidence="1 2">
    <name type="scientific">Actinokineospora soli</name>
    <dbReference type="NCBI Taxonomy" id="1048753"/>
    <lineage>
        <taxon>Bacteria</taxon>
        <taxon>Bacillati</taxon>
        <taxon>Actinomycetota</taxon>
        <taxon>Actinomycetes</taxon>
        <taxon>Pseudonocardiales</taxon>
        <taxon>Pseudonocardiaceae</taxon>
        <taxon>Actinokineospora</taxon>
    </lineage>
</organism>
<dbReference type="Gene3D" id="3.40.630.30">
    <property type="match status" value="1"/>
</dbReference>
<keyword evidence="2" id="KW-1185">Reference proteome</keyword>
<sequence length="247" mass="27803">MDLEVTTLAARPELGELLYDFPDAWPEFMDHDPESLLYYNLVKTHYAEFVVLVVDRDRPERLAAKGFTVPFTWDRDELPDAGWDEVIRRSAYDLMLGRRGDKISALEACVQKDLRGTGLSRVVLDAMRHNAGRLGFDRLLAPVRPSGKAELPDVPMADYAYRVREDGLPVDPWLRVHVRAGGRIVGVAPRSMTFGGSLAEWREWTGLPFDRTGPVRVPGALTPVLCEVEHGHAVYVEPNVWVEHTTA</sequence>
<evidence type="ECO:0000313" key="2">
    <source>
        <dbReference type="Proteomes" id="UP001596512"/>
    </source>
</evidence>
<dbReference type="Proteomes" id="UP001596512">
    <property type="component" value="Unassembled WGS sequence"/>
</dbReference>
<proteinExistence type="predicted"/>
<evidence type="ECO:0000313" key="1">
    <source>
        <dbReference type="EMBL" id="MFC7618021.1"/>
    </source>
</evidence>
<dbReference type="EMBL" id="JBHTEY010000004">
    <property type="protein sequence ID" value="MFC7618021.1"/>
    <property type="molecule type" value="Genomic_DNA"/>
</dbReference>
<accession>A0ABW2TZ37</accession>
<gene>
    <name evidence="1" type="ORF">ACFQV2_36155</name>
</gene>
<comment type="caution">
    <text evidence="1">The sequence shown here is derived from an EMBL/GenBank/DDBJ whole genome shotgun (WGS) entry which is preliminary data.</text>
</comment>
<reference evidence="2" key="1">
    <citation type="journal article" date="2019" name="Int. J. Syst. Evol. Microbiol.">
        <title>The Global Catalogue of Microorganisms (GCM) 10K type strain sequencing project: providing services to taxonomists for standard genome sequencing and annotation.</title>
        <authorList>
            <consortium name="The Broad Institute Genomics Platform"/>
            <consortium name="The Broad Institute Genome Sequencing Center for Infectious Disease"/>
            <person name="Wu L."/>
            <person name="Ma J."/>
        </authorList>
    </citation>
    <scope>NUCLEOTIDE SEQUENCE [LARGE SCALE GENOMIC DNA]</scope>
    <source>
        <strain evidence="2">JCM 17695</strain>
    </source>
</reference>
<name>A0ABW2TZ37_9PSEU</name>
<protein>
    <submittedName>
        <fullName evidence="1">N-acetyltransferase</fullName>
    </submittedName>
</protein>